<accession>A0ACC2W8K6</accession>
<evidence type="ECO:0000313" key="1">
    <source>
        <dbReference type="EMBL" id="KAJ9107748.1"/>
    </source>
</evidence>
<dbReference type="Proteomes" id="UP001230649">
    <property type="component" value="Unassembled WGS sequence"/>
</dbReference>
<sequence>MLNKLMEHNDQVVLTPSSLTRFHSRAPPAICVIDYLRRIVKYTNLERLPLLSLLAYIDITCNSLPTFTLSSLTVHRFLIAGVTAGSKALSVMTGLGSPQSTAGGVLHQSSALPPPPSRTASAMTAPPRAPPRQPPPPAQPALPSRIVTLDVPIIQAEPPTPDNESPRPVTSATLYAPPAQGAYPAPPKISQPPASQRISQPRAAPVAAPPLTYGVPAPNYQAPPFSRQSSSVKGVFVPSPSKEAVPAPFPNENHARMNADEVAPAEEATGTDSNEREEHESYEDDLAATQGDGPDTEDPEGGAFDYGEDEGEFADYSVQSVKPRSQLQHDTFAPPSPPTAKATEPPVHEVSPYDPYAPKPQAPVSAPAYTPVNTSVPIRPASTPYADFAADPYAPQGSLPSQSYMPVSSHPKSLAVPASPIGQTNAVPAEPFGYSPGIPPSASAYDPVDASARPDLGEDPLARASSAARKVPSVSFGPNGTLVVAFQRDLDEDTSLQSTSLAYGDDSKGLPVHIRRLADLLPPPAEESGSTPWPGPLLTDPQASRTSTAEKKKRDTLNAFLTERIQEIESGLPYLSASGKDVVTRANQDATMLLYQVAQLMLKHDGKVLTSDPAAQAELRAILPKLSQALSSAQSTVIENATGIGSTTDTHYLSEYLLKGDQQAALQYAIDHQLWSHALLLAAGIDPATWTTTVAAFVKATVQSVGADGSHAVLATAYSIYGQGGPAVVDSIPDNDLPSIWRNSLATIVASSKPNDASYIIALAEKLNKHGLLKAAHLCYVLSPMIVAWQQSRPDSPVSLIGSTATDQQTEAMLISEILEYAIWLRPVPKGTETFHGVPGLLQYKLNKAATLFATGDVALAKRYCEAIIASLRLRKVPDQATQRIKAQLQNLLSRINGEEFNVSNAKGLPKPKLENLGSWFEGTITKFIAGDEGENADPKSSGHAKKTSSGSAGIGPAITPESTPALPSRAMSSFDIPATSSFPPPPILRSGSAMSYRPQPAVKPATQQRPTSAMAYRGQEHRLSALSQVSTQATDESTPYRSSPAPAPMPEPPRAPQTSDVNDDPAEQQPAVEIPTWGQSYTFDDTSEQDPAGEGESNEGSFINPMANFITPAVSAYVSAAPTPPATYSPQVNHNVDIEEDDDDLGLGNSSHKKKQAAPPTAPKAGAPTSSYAPPPAKENPVVQATVEEAEKPKESPKSVSGGSWLGRLWGKGGAETPPSGPVRAKLGNESSMYYDKGAEAPGAQPEAPKAAPPPPRAAVTPKPAPSTVPSPIPSMPPSSRPVSTAPPAFGEAPAGGPARSLAATPALAGIATPPTRPTSTAGDPPLGALAGPPGRKAGAAGKKSIRSRYVEIS</sequence>
<organism evidence="1 2">
    <name type="scientific">Naganishia adeliensis</name>
    <dbReference type="NCBI Taxonomy" id="92952"/>
    <lineage>
        <taxon>Eukaryota</taxon>
        <taxon>Fungi</taxon>
        <taxon>Dikarya</taxon>
        <taxon>Basidiomycota</taxon>
        <taxon>Agaricomycotina</taxon>
        <taxon>Tremellomycetes</taxon>
        <taxon>Filobasidiales</taxon>
        <taxon>Filobasidiaceae</taxon>
        <taxon>Naganishia</taxon>
    </lineage>
</organism>
<keyword evidence="2" id="KW-1185">Reference proteome</keyword>
<gene>
    <name evidence="1" type="ORF">QFC20_003693</name>
</gene>
<proteinExistence type="predicted"/>
<protein>
    <submittedName>
        <fullName evidence="1">Uncharacterized protein</fullName>
    </submittedName>
</protein>
<name>A0ACC2W8K6_9TREE</name>
<evidence type="ECO:0000313" key="2">
    <source>
        <dbReference type="Proteomes" id="UP001230649"/>
    </source>
</evidence>
<comment type="caution">
    <text evidence="1">The sequence shown here is derived from an EMBL/GenBank/DDBJ whole genome shotgun (WGS) entry which is preliminary data.</text>
</comment>
<reference evidence="1" key="1">
    <citation type="submission" date="2023-04" db="EMBL/GenBank/DDBJ databases">
        <title>Draft Genome sequencing of Naganishia species isolated from polar environments using Oxford Nanopore Technology.</title>
        <authorList>
            <person name="Leo P."/>
            <person name="Venkateswaran K."/>
        </authorList>
    </citation>
    <scope>NUCLEOTIDE SEQUENCE</scope>
    <source>
        <strain evidence="1">MNA-CCFEE 5262</strain>
    </source>
</reference>
<dbReference type="EMBL" id="JASBWS010000036">
    <property type="protein sequence ID" value="KAJ9107748.1"/>
    <property type="molecule type" value="Genomic_DNA"/>
</dbReference>